<dbReference type="AlphaFoldDB" id="A0A7W7WZS9"/>
<gene>
    <name evidence="1" type="ORF">F4559_006527</name>
</gene>
<proteinExistence type="predicted"/>
<dbReference type="SUPFAM" id="SSF52540">
    <property type="entry name" value="P-loop containing nucleoside triphosphate hydrolases"/>
    <property type="match status" value="1"/>
</dbReference>
<organism evidence="1 2">
    <name type="scientific">Saccharothrix violaceirubra</name>
    <dbReference type="NCBI Taxonomy" id="413306"/>
    <lineage>
        <taxon>Bacteria</taxon>
        <taxon>Bacillati</taxon>
        <taxon>Actinomycetota</taxon>
        <taxon>Actinomycetes</taxon>
        <taxon>Pseudonocardiales</taxon>
        <taxon>Pseudonocardiaceae</taxon>
        <taxon>Saccharothrix</taxon>
    </lineage>
</organism>
<evidence type="ECO:0000313" key="2">
    <source>
        <dbReference type="Proteomes" id="UP000542674"/>
    </source>
</evidence>
<dbReference type="RefSeq" id="WP_184674866.1">
    <property type="nucleotide sequence ID" value="NZ_BAABAI010000021.1"/>
</dbReference>
<reference evidence="1 2" key="1">
    <citation type="submission" date="2020-08" db="EMBL/GenBank/DDBJ databases">
        <title>Sequencing the genomes of 1000 actinobacteria strains.</title>
        <authorList>
            <person name="Klenk H.-P."/>
        </authorList>
    </citation>
    <scope>NUCLEOTIDE SEQUENCE [LARGE SCALE GENOMIC DNA]</scope>
    <source>
        <strain evidence="1 2">DSM 45084</strain>
    </source>
</reference>
<dbReference type="EMBL" id="JACHJS010000001">
    <property type="protein sequence ID" value="MBB4969168.1"/>
    <property type="molecule type" value="Genomic_DNA"/>
</dbReference>
<dbReference type="CDD" id="cd00882">
    <property type="entry name" value="Ras_like_GTPase"/>
    <property type="match status" value="1"/>
</dbReference>
<protein>
    <submittedName>
        <fullName evidence="1">Uncharacterized protein</fullName>
    </submittedName>
</protein>
<dbReference type="InterPro" id="IPR027417">
    <property type="entry name" value="P-loop_NTPase"/>
</dbReference>
<dbReference type="Proteomes" id="UP000542674">
    <property type="component" value="Unassembled WGS sequence"/>
</dbReference>
<sequence length="351" mass="38518">MNILAEADSGAAEVVAAVLGATITGLITWAVTRKTATAQLHRENESLADSLRKKRAALTEKTKALGAATKEADDLRAVAKKYAAVRKALSASSVVRDYHQPVLVLGPRHVGKTSLVTQWHAPWDHTAFGSTQKHRFCTIPVYDFSRPDALPHFADSEVMTTEHLHLKLRVHDFPGELDAQKSAVVTARTETDQLRRETKKDLGIVLICMFDAGEAVSGANSQTTSYYNGELFANLKTMMGSGQIRIERLIIVFNKYDILAAKLPGRTTRELLKLCIDRFAPILEPLSGACNQERICETFTNLDRDKPLDNQGGSIVLGEAARGLVEKMAGRDEAERVIGEDLTTTFISPHL</sequence>
<name>A0A7W7WZS9_9PSEU</name>
<comment type="caution">
    <text evidence="1">The sequence shown here is derived from an EMBL/GenBank/DDBJ whole genome shotgun (WGS) entry which is preliminary data.</text>
</comment>
<accession>A0A7W7WZS9</accession>
<keyword evidence="2" id="KW-1185">Reference proteome</keyword>
<evidence type="ECO:0000313" key="1">
    <source>
        <dbReference type="EMBL" id="MBB4969168.1"/>
    </source>
</evidence>